<keyword evidence="2" id="KW-1185">Reference proteome</keyword>
<protein>
    <submittedName>
        <fullName evidence="1">Uncharacterized protein</fullName>
    </submittedName>
</protein>
<organism evidence="1 2">
    <name type="scientific">Oryza meyeriana var. granulata</name>
    <dbReference type="NCBI Taxonomy" id="110450"/>
    <lineage>
        <taxon>Eukaryota</taxon>
        <taxon>Viridiplantae</taxon>
        <taxon>Streptophyta</taxon>
        <taxon>Embryophyta</taxon>
        <taxon>Tracheophyta</taxon>
        <taxon>Spermatophyta</taxon>
        <taxon>Magnoliopsida</taxon>
        <taxon>Liliopsida</taxon>
        <taxon>Poales</taxon>
        <taxon>Poaceae</taxon>
        <taxon>BOP clade</taxon>
        <taxon>Oryzoideae</taxon>
        <taxon>Oryzeae</taxon>
        <taxon>Oryzinae</taxon>
        <taxon>Oryza</taxon>
        <taxon>Oryza meyeriana</taxon>
    </lineage>
</organism>
<name>A0A6G1FCR1_9ORYZ</name>
<accession>A0A6G1FCR1</accession>
<proteinExistence type="predicted"/>
<evidence type="ECO:0000313" key="2">
    <source>
        <dbReference type="Proteomes" id="UP000479710"/>
    </source>
</evidence>
<sequence length="61" mass="6289">MLLPCMLPLREVVVALQGLKLASPNSGAGGCSELTSHRCCWSPAVVCCDPAHTSPPDLANA</sequence>
<comment type="caution">
    <text evidence="1">The sequence shown here is derived from an EMBL/GenBank/DDBJ whole genome shotgun (WGS) entry which is preliminary data.</text>
</comment>
<gene>
    <name evidence="1" type="ORF">E2562_028324</name>
</gene>
<dbReference type="AlphaFoldDB" id="A0A6G1FCR1"/>
<evidence type="ECO:0000313" key="1">
    <source>
        <dbReference type="EMBL" id="KAF0934728.1"/>
    </source>
</evidence>
<dbReference type="Proteomes" id="UP000479710">
    <property type="component" value="Unassembled WGS sequence"/>
</dbReference>
<dbReference type="EMBL" id="SPHZ02000001">
    <property type="protein sequence ID" value="KAF0934728.1"/>
    <property type="molecule type" value="Genomic_DNA"/>
</dbReference>
<reference evidence="1 2" key="1">
    <citation type="submission" date="2019-11" db="EMBL/GenBank/DDBJ databases">
        <title>Whole genome sequence of Oryza granulata.</title>
        <authorList>
            <person name="Li W."/>
        </authorList>
    </citation>
    <scope>NUCLEOTIDE SEQUENCE [LARGE SCALE GENOMIC DNA]</scope>
    <source>
        <strain evidence="2">cv. Menghai</strain>
        <tissue evidence="1">Leaf</tissue>
    </source>
</reference>